<dbReference type="HOGENOM" id="CLU_2976168_0_0_5"/>
<organism evidence="1">
    <name type="scientific">Sinorhizobium fredii (strain USDA 257)</name>
    <dbReference type="NCBI Taxonomy" id="1185652"/>
    <lineage>
        <taxon>Bacteria</taxon>
        <taxon>Pseudomonadati</taxon>
        <taxon>Pseudomonadota</taxon>
        <taxon>Alphaproteobacteria</taxon>
        <taxon>Hyphomicrobiales</taxon>
        <taxon>Rhizobiaceae</taxon>
        <taxon>Sinorhizobium/Ensifer group</taxon>
        <taxon>Sinorhizobium</taxon>
    </lineage>
</organism>
<sequence>MAGSKEPAFLRQLSLDCFVWSSIIEIGRASFKEGVRRFLGGDIRRIASSTQEYADFVS</sequence>
<geneLocation type="plasmid" evidence="2">
    <name>pUSDA257 fragment 16</name>
</geneLocation>
<evidence type="ECO:0000313" key="2">
    <source>
        <dbReference type="Proteomes" id="UP000006180"/>
    </source>
</evidence>
<reference evidence="1" key="1">
    <citation type="journal article" date="2012" name="J. Bacteriol.">
        <title>Complete genome sequence of the broad-host-range strain Sinorhizobium fredii USDA257.</title>
        <authorList>
            <person name="Schuldes J."/>
            <person name="Rodriguez Orbegoso M."/>
            <person name="Schmeisser C."/>
            <person name="Krishnan H.B."/>
            <person name="Daniel R."/>
            <person name="Streit W.R."/>
        </authorList>
    </citation>
    <scope>NUCLEOTIDE SEQUENCE [LARGE SCALE GENOMIC DNA]</scope>
    <source>
        <strain evidence="1">USDA 257</strain>
        <plasmid evidence="1">pUSDA257</plasmid>
    </source>
</reference>
<dbReference type="AlphaFoldDB" id="I3XHI4"/>
<protein>
    <submittedName>
        <fullName evidence="1">Uncharacterized protein</fullName>
    </submittedName>
</protein>
<evidence type="ECO:0000313" key="1">
    <source>
        <dbReference type="EMBL" id="AFL55340.1"/>
    </source>
</evidence>
<dbReference type="EMBL" id="CP003579">
    <property type="protein sequence ID" value="AFL55340.1"/>
    <property type="molecule type" value="Genomic_DNA"/>
</dbReference>
<accession>I3XHI4</accession>
<name>I3XHI4_SINF2</name>
<keyword evidence="1" id="KW-0614">Plasmid</keyword>
<gene>
    <name evidence="1" type="ORF">USDA257_p06250</name>
</gene>
<proteinExistence type="predicted"/>